<dbReference type="GO" id="GO:0046316">
    <property type="term" value="F:gluconokinase activity"/>
    <property type="evidence" value="ECO:0007669"/>
    <property type="project" value="UniProtKB-EC"/>
</dbReference>
<evidence type="ECO:0000313" key="12">
    <source>
        <dbReference type="Proteomes" id="UP000451860"/>
    </source>
</evidence>
<proteinExistence type="inferred from homology"/>
<dbReference type="PANTHER" id="PTHR43442:SF3">
    <property type="entry name" value="GLUCONOKINASE-RELATED"/>
    <property type="match status" value="1"/>
</dbReference>
<dbReference type="FunFam" id="3.40.50.300:FF:000522">
    <property type="entry name" value="Gluconokinase"/>
    <property type="match status" value="1"/>
</dbReference>
<keyword evidence="6 10" id="KW-0418">Kinase</keyword>
<evidence type="ECO:0000256" key="2">
    <source>
        <dbReference type="ARBA" id="ARBA00008420"/>
    </source>
</evidence>
<evidence type="ECO:0000256" key="7">
    <source>
        <dbReference type="ARBA" id="ARBA00022840"/>
    </source>
</evidence>
<sequence length="173" mass="18614">MSADGARHLVVMGVAGSGKTTVARLLAGRLGWVSAEADEFHSAANIAKMAAGTPLTDEDRWPWLRAIRSWLDEQEAAGRRAVVTCSALKRAYRDILAGPKRDVTFVHLTGSAELIAARMEHRTGHFMPPSLLPSQFQTLEALGADEDGIAVDISGTPEEIADEVIDRLGLRQG</sequence>
<dbReference type="AlphaFoldDB" id="A0A7J5UT18"/>
<keyword evidence="7 10" id="KW-0067">ATP-binding</keyword>
<evidence type="ECO:0000256" key="10">
    <source>
        <dbReference type="RuleBase" id="RU363066"/>
    </source>
</evidence>
<keyword evidence="8" id="KW-0311">Gluconate utilization</keyword>
<dbReference type="InterPro" id="IPR027417">
    <property type="entry name" value="P-loop_NTPase"/>
</dbReference>
<gene>
    <name evidence="11" type="ORF">GB883_03720</name>
</gene>
<keyword evidence="4 10" id="KW-0808">Transferase</keyword>
<comment type="pathway">
    <text evidence="1">Carbohydrate acid metabolism.</text>
</comment>
<dbReference type="Gene3D" id="3.40.50.300">
    <property type="entry name" value="P-loop containing nucleotide triphosphate hydrolases"/>
    <property type="match status" value="1"/>
</dbReference>
<comment type="catalytic activity">
    <reaction evidence="9 10">
        <text>D-gluconate + ATP = 6-phospho-D-gluconate + ADP + H(+)</text>
        <dbReference type="Rhea" id="RHEA:19433"/>
        <dbReference type="ChEBI" id="CHEBI:15378"/>
        <dbReference type="ChEBI" id="CHEBI:18391"/>
        <dbReference type="ChEBI" id="CHEBI:30616"/>
        <dbReference type="ChEBI" id="CHEBI:58759"/>
        <dbReference type="ChEBI" id="CHEBI:456216"/>
        <dbReference type="EC" id="2.7.1.12"/>
    </reaction>
</comment>
<name>A0A7J5UT18_9MICO</name>
<comment type="similarity">
    <text evidence="2 10">Belongs to the gluconokinase GntK/GntV family.</text>
</comment>
<reference evidence="11 12" key="1">
    <citation type="submission" date="2019-10" db="EMBL/GenBank/DDBJ databases">
        <title>Georgenia wutianyii sp. nov. and Georgenia yuyongxinii sp. nov. isolated from plateau pika (Ochotona curzoniae) in the Qinghai-Tibet plateau of China.</title>
        <authorList>
            <person name="Tian Z."/>
        </authorList>
    </citation>
    <scope>NUCLEOTIDE SEQUENCE [LARGE SCALE GENOMIC DNA]</scope>
    <source>
        <strain evidence="11 12">DSM 21501</strain>
    </source>
</reference>
<dbReference type="Proteomes" id="UP000451860">
    <property type="component" value="Unassembled WGS sequence"/>
</dbReference>
<dbReference type="GO" id="GO:0005737">
    <property type="term" value="C:cytoplasm"/>
    <property type="evidence" value="ECO:0007669"/>
    <property type="project" value="TreeGrafter"/>
</dbReference>
<dbReference type="RefSeq" id="WP_152203033.1">
    <property type="nucleotide sequence ID" value="NZ_VUKF01000021.1"/>
</dbReference>
<dbReference type="OrthoDB" id="9795716at2"/>
<dbReference type="EMBL" id="WHJE01000009">
    <property type="protein sequence ID" value="KAE8765508.1"/>
    <property type="molecule type" value="Genomic_DNA"/>
</dbReference>
<evidence type="ECO:0000256" key="9">
    <source>
        <dbReference type="ARBA" id="ARBA00048090"/>
    </source>
</evidence>
<comment type="caution">
    <text evidence="11">The sequence shown here is derived from an EMBL/GenBank/DDBJ whole genome shotgun (WGS) entry which is preliminary data.</text>
</comment>
<keyword evidence="12" id="KW-1185">Reference proteome</keyword>
<dbReference type="GO" id="GO:0019521">
    <property type="term" value="P:D-gluconate metabolic process"/>
    <property type="evidence" value="ECO:0007669"/>
    <property type="project" value="UniProtKB-KW"/>
</dbReference>
<protein>
    <recommendedName>
        <fullName evidence="3 10">Gluconokinase</fullName>
        <ecNumber evidence="3 10">2.7.1.12</ecNumber>
    </recommendedName>
</protein>
<evidence type="ECO:0000256" key="4">
    <source>
        <dbReference type="ARBA" id="ARBA00022679"/>
    </source>
</evidence>
<dbReference type="Pfam" id="PF13671">
    <property type="entry name" value="AAA_33"/>
    <property type="match status" value="1"/>
</dbReference>
<dbReference type="SUPFAM" id="SSF52540">
    <property type="entry name" value="P-loop containing nucleoside triphosphate hydrolases"/>
    <property type="match status" value="1"/>
</dbReference>
<evidence type="ECO:0000256" key="5">
    <source>
        <dbReference type="ARBA" id="ARBA00022741"/>
    </source>
</evidence>
<evidence type="ECO:0000313" key="11">
    <source>
        <dbReference type="EMBL" id="KAE8765508.1"/>
    </source>
</evidence>
<evidence type="ECO:0000256" key="3">
    <source>
        <dbReference type="ARBA" id="ARBA00012054"/>
    </source>
</evidence>
<dbReference type="EC" id="2.7.1.12" evidence="3 10"/>
<evidence type="ECO:0000256" key="6">
    <source>
        <dbReference type="ARBA" id="ARBA00022777"/>
    </source>
</evidence>
<evidence type="ECO:0000256" key="1">
    <source>
        <dbReference type="ARBA" id="ARBA00004761"/>
    </source>
</evidence>
<dbReference type="NCBIfam" id="TIGR01313">
    <property type="entry name" value="therm_gnt_kin"/>
    <property type="match status" value="1"/>
</dbReference>
<keyword evidence="5 10" id="KW-0547">Nucleotide-binding</keyword>
<dbReference type="PANTHER" id="PTHR43442">
    <property type="entry name" value="GLUCONOKINASE-RELATED"/>
    <property type="match status" value="1"/>
</dbReference>
<accession>A0A7J5UT18</accession>
<evidence type="ECO:0000256" key="8">
    <source>
        <dbReference type="ARBA" id="ARBA00023064"/>
    </source>
</evidence>
<organism evidence="11 12">
    <name type="scientific">Georgenia thermotolerans</name>
    <dbReference type="NCBI Taxonomy" id="527326"/>
    <lineage>
        <taxon>Bacteria</taxon>
        <taxon>Bacillati</taxon>
        <taxon>Actinomycetota</taxon>
        <taxon>Actinomycetes</taxon>
        <taxon>Micrococcales</taxon>
        <taxon>Bogoriellaceae</taxon>
        <taxon>Georgenia</taxon>
    </lineage>
</organism>
<dbReference type="CDD" id="cd02021">
    <property type="entry name" value="GntK"/>
    <property type="match status" value="1"/>
</dbReference>
<dbReference type="InterPro" id="IPR006001">
    <property type="entry name" value="Therm_gnt_kin"/>
</dbReference>
<dbReference type="GO" id="GO:0005524">
    <property type="term" value="F:ATP binding"/>
    <property type="evidence" value="ECO:0007669"/>
    <property type="project" value="UniProtKB-KW"/>
</dbReference>